<name>A0AAV1ZTA2_9ARAC</name>
<sequence>MPELEVTVCVAMQPKAIFLLVMLALVGAKAKRKCGYTKANSCLLDLLSSISLRESDEEKFCAAMSKAIDCVDQASNECSGKERNQEIDNERQKLRRYFSQDCLVKDLKIPGDIAQCIKGLKLELMKCVSDGIAIVLENIDKMPDETGIKEDEIKCSLYRFVVKCGEQKVEDNCGTEVAQLILERLFDARKEIKESCGKEGIKGALRGLAYDIVKRRK</sequence>
<dbReference type="EMBL" id="CAXIEN010000082">
    <property type="protein sequence ID" value="CAL1275068.1"/>
    <property type="molecule type" value="Genomic_DNA"/>
</dbReference>
<accession>A0AAV1ZTA2</accession>
<comment type="caution">
    <text evidence="1">The sequence shown here is derived from an EMBL/GenBank/DDBJ whole genome shotgun (WGS) entry which is preliminary data.</text>
</comment>
<gene>
    <name evidence="1" type="ORF">LARSCL_LOCUS7865</name>
</gene>
<organism evidence="1 2">
    <name type="scientific">Larinioides sclopetarius</name>
    <dbReference type="NCBI Taxonomy" id="280406"/>
    <lineage>
        <taxon>Eukaryota</taxon>
        <taxon>Metazoa</taxon>
        <taxon>Ecdysozoa</taxon>
        <taxon>Arthropoda</taxon>
        <taxon>Chelicerata</taxon>
        <taxon>Arachnida</taxon>
        <taxon>Araneae</taxon>
        <taxon>Araneomorphae</taxon>
        <taxon>Entelegynae</taxon>
        <taxon>Araneoidea</taxon>
        <taxon>Araneidae</taxon>
        <taxon>Larinioides</taxon>
    </lineage>
</organism>
<dbReference type="AlphaFoldDB" id="A0AAV1ZTA2"/>
<dbReference type="Proteomes" id="UP001497382">
    <property type="component" value="Unassembled WGS sequence"/>
</dbReference>
<proteinExistence type="predicted"/>
<keyword evidence="2" id="KW-1185">Reference proteome</keyword>
<reference evidence="1 2" key="1">
    <citation type="submission" date="2024-04" db="EMBL/GenBank/DDBJ databases">
        <authorList>
            <person name="Rising A."/>
            <person name="Reimegard J."/>
            <person name="Sonavane S."/>
            <person name="Akerstrom W."/>
            <person name="Nylinder S."/>
            <person name="Hedman E."/>
            <person name="Kallberg Y."/>
        </authorList>
    </citation>
    <scope>NUCLEOTIDE SEQUENCE [LARGE SCALE GENOMIC DNA]</scope>
</reference>
<evidence type="ECO:0000313" key="2">
    <source>
        <dbReference type="Proteomes" id="UP001497382"/>
    </source>
</evidence>
<evidence type="ECO:0000313" key="1">
    <source>
        <dbReference type="EMBL" id="CAL1275068.1"/>
    </source>
</evidence>
<protein>
    <submittedName>
        <fullName evidence="1">Uncharacterized protein</fullName>
    </submittedName>
</protein>